<feature type="compositionally biased region" description="Polar residues" evidence="1">
    <location>
        <begin position="276"/>
        <end position="287"/>
    </location>
</feature>
<protein>
    <recommendedName>
        <fullName evidence="4">C3H1-type domain-containing protein</fullName>
    </recommendedName>
</protein>
<accession>A0ABN9RK72</accession>
<name>A0ABN9RK72_9DINO</name>
<keyword evidence="3" id="KW-1185">Reference proteome</keyword>
<feature type="region of interest" description="Disordered" evidence="1">
    <location>
        <begin position="111"/>
        <end position="130"/>
    </location>
</feature>
<comment type="caution">
    <text evidence="2">The sequence shown here is derived from an EMBL/GenBank/DDBJ whole genome shotgun (WGS) entry which is preliminary data.</text>
</comment>
<sequence>MTTDHPMPVAGSKGVLTQTFVPAASLHPEIHNVMVHGDGTQPVRVHSVSRVAPPAEKPRGRASVSVRQSARYSILVAQGPEETRLMAVGSADLAKPAALLHVGQEGTFLHVSEPRSRKASSHSWPPCKRQHHLYSGRPANILPSPACREPSAGGQEEPSWHSSLSKSSEPLSSSSCSLGDGAAESVILPSPLTRLSDKLKASSTGLPSLGSGGHFDGECRPCSYNHHGRCNFGIWCKKCHHQHFKVRGRVTQLKPNHVHKTQSSATASSSSAQQTPRTNCPSSAGSSTPTQQTPRTQ</sequence>
<evidence type="ECO:0000256" key="1">
    <source>
        <dbReference type="SAM" id="MobiDB-lite"/>
    </source>
</evidence>
<feature type="compositionally biased region" description="Low complexity" evidence="1">
    <location>
        <begin position="261"/>
        <end position="275"/>
    </location>
</feature>
<feature type="compositionally biased region" description="Low complexity" evidence="1">
    <location>
        <begin position="160"/>
        <end position="177"/>
    </location>
</feature>
<feature type="region of interest" description="Disordered" evidence="1">
    <location>
        <begin position="253"/>
        <end position="297"/>
    </location>
</feature>
<feature type="region of interest" description="Disordered" evidence="1">
    <location>
        <begin position="138"/>
        <end position="177"/>
    </location>
</feature>
<feature type="compositionally biased region" description="Low complexity" evidence="1">
    <location>
        <begin position="288"/>
        <end position="297"/>
    </location>
</feature>
<evidence type="ECO:0008006" key="4">
    <source>
        <dbReference type="Google" id="ProtNLM"/>
    </source>
</evidence>
<gene>
    <name evidence="2" type="ORF">PCOR1329_LOCUS21289</name>
</gene>
<evidence type="ECO:0000313" key="2">
    <source>
        <dbReference type="EMBL" id="CAK0819262.1"/>
    </source>
</evidence>
<proteinExistence type="predicted"/>
<dbReference type="EMBL" id="CAUYUJ010006991">
    <property type="protein sequence ID" value="CAK0819262.1"/>
    <property type="molecule type" value="Genomic_DNA"/>
</dbReference>
<evidence type="ECO:0000313" key="3">
    <source>
        <dbReference type="Proteomes" id="UP001189429"/>
    </source>
</evidence>
<dbReference type="Proteomes" id="UP001189429">
    <property type="component" value="Unassembled WGS sequence"/>
</dbReference>
<reference evidence="2" key="1">
    <citation type="submission" date="2023-10" db="EMBL/GenBank/DDBJ databases">
        <authorList>
            <person name="Chen Y."/>
            <person name="Shah S."/>
            <person name="Dougan E. K."/>
            <person name="Thang M."/>
            <person name="Chan C."/>
        </authorList>
    </citation>
    <scope>NUCLEOTIDE SEQUENCE [LARGE SCALE GENOMIC DNA]</scope>
</reference>
<organism evidence="2 3">
    <name type="scientific">Prorocentrum cordatum</name>
    <dbReference type="NCBI Taxonomy" id="2364126"/>
    <lineage>
        <taxon>Eukaryota</taxon>
        <taxon>Sar</taxon>
        <taxon>Alveolata</taxon>
        <taxon>Dinophyceae</taxon>
        <taxon>Prorocentrales</taxon>
        <taxon>Prorocentraceae</taxon>
        <taxon>Prorocentrum</taxon>
    </lineage>
</organism>